<protein>
    <submittedName>
        <fullName evidence="2">Uncharacterized protein</fullName>
    </submittedName>
</protein>
<evidence type="ECO:0000256" key="1">
    <source>
        <dbReference type="SAM" id="MobiDB-lite"/>
    </source>
</evidence>
<keyword evidence="3" id="KW-1185">Reference proteome</keyword>
<name>A0A6J8B2C1_MYTCO</name>
<dbReference type="OrthoDB" id="6189560at2759"/>
<reference evidence="2 3" key="1">
    <citation type="submission" date="2020-06" db="EMBL/GenBank/DDBJ databases">
        <authorList>
            <person name="Li R."/>
            <person name="Bekaert M."/>
        </authorList>
    </citation>
    <scope>NUCLEOTIDE SEQUENCE [LARGE SCALE GENOMIC DNA]</scope>
    <source>
        <strain evidence="3">wild</strain>
    </source>
</reference>
<organism evidence="2 3">
    <name type="scientific">Mytilus coruscus</name>
    <name type="common">Sea mussel</name>
    <dbReference type="NCBI Taxonomy" id="42192"/>
    <lineage>
        <taxon>Eukaryota</taxon>
        <taxon>Metazoa</taxon>
        <taxon>Spiralia</taxon>
        <taxon>Lophotrochozoa</taxon>
        <taxon>Mollusca</taxon>
        <taxon>Bivalvia</taxon>
        <taxon>Autobranchia</taxon>
        <taxon>Pteriomorphia</taxon>
        <taxon>Mytilida</taxon>
        <taxon>Mytiloidea</taxon>
        <taxon>Mytilidae</taxon>
        <taxon>Mytilinae</taxon>
        <taxon>Mytilus</taxon>
    </lineage>
</organism>
<sequence length="253" mass="29638">MFSPLSQNWHISHPEVDQQEDCMHQQELQQTPLRYNSPAPTINYDQQPRFLHTPTPDYVHFSPSVQHEYHRQQQVNSPLYQSFSSEGQPTTPSNFAQIQQPIFQHSHQDVNQYQHDYNSPHRLEVNQSQQPTVQNQTNVHSHHQLSYLQQQHNCSTNQQQDVNKVQQSLLQVQQSVQMQQQVQGLQLRLDQLQLGVINYAQPVRQQYPAAAPVSLPQQRLQQQQQVSAVVHQQPTYQEPRFQQPKFCTKDQTT</sequence>
<dbReference type="AlphaFoldDB" id="A0A6J8B2C1"/>
<proteinExistence type="predicted"/>
<accession>A0A6J8B2C1</accession>
<gene>
    <name evidence="2" type="ORF">MCOR_13946</name>
</gene>
<dbReference type="Proteomes" id="UP000507470">
    <property type="component" value="Unassembled WGS sequence"/>
</dbReference>
<feature type="region of interest" description="Disordered" evidence="1">
    <location>
        <begin position="232"/>
        <end position="253"/>
    </location>
</feature>
<evidence type="ECO:0000313" key="2">
    <source>
        <dbReference type="EMBL" id="CAC5377653.1"/>
    </source>
</evidence>
<evidence type="ECO:0000313" key="3">
    <source>
        <dbReference type="Proteomes" id="UP000507470"/>
    </source>
</evidence>
<dbReference type="EMBL" id="CACVKT020002382">
    <property type="protein sequence ID" value="CAC5377653.1"/>
    <property type="molecule type" value="Genomic_DNA"/>
</dbReference>